<dbReference type="AlphaFoldDB" id="A0A317X364"/>
<name>A0A317X364_9EURO</name>
<sequence>MRGLSRRSHGGGCCCPGDDRDSSHCSKLYSLSTPDAQATAIFLPIWLGTRARGTKQDGRGGPDVSPGGILRPGAAVHSAQISGSPPVYHRRLNLWETPESGVTHWLLEAMSQISMYCAENHVGVSESVRWEGGFIHIQRTNGRTNKPCLSLGSDLLCPSIVFAQREWPGILPSRTAG</sequence>
<keyword evidence="2" id="KW-1185">Reference proteome</keyword>
<dbReference type="RefSeq" id="XP_025403443.1">
    <property type="nucleotide sequence ID" value="XM_025548756.1"/>
</dbReference>
<organism evidence="1 2">
    <name type="scientific">Aspergillus heteromorphus CBS 117.55</name>
    <dbReference type="NCBI Taxonomy" id="1448321"/>
    <lineage>
        <taxon>Eukaryota</taxon>
        <taxon>Fungi</taxon>
        <taxon>Dikarya</taxon>
        <taxon>Ascomycota</taxon>
        <taxon>Pezizomycotina</taxon>
        <taxon>Eurotiomycetes</taxon>
        <taxon>Eurotiomycetidae</taxon>
        <taxon>Eurotiales</taxon>
        <taxon>Aspergillaceae</taxon>
        <taxon>Aspergillus</taxon>
        <taxon>Aspergillus subgen. Circumdati</taxon>
    </lineage>
</organism>
<protein>
    <submittedName>
        <fullName evidence="1">Uncharacterized protein</fullName>
    </submittedName>
</protein>
<evidence type="ECO:0000313" key="1">
    <source>
        <dbReference type="EMBL" id="PWY91000.1"/>
    </source>
</evidence>
<accession>A0A317X364</accession>
<reference evidence="1 2" key="1">
    <citation type="submission" date="2016-12" db="EMBL/GenBank/DDBJ databases">
        <title>The genomes of Aspergillus section Nigri reveals drivers in fungal speciation.</title>
        <authorList>
            <consortium name="DOE Joint Genome Institute"/>
            <person name="Vesth T.C."/>
            <person name="Nybo J."/>
            <person name="Theobald S."/>
            <person name="Brandl J."/>
            <person name="Frisvad J.C."/>
            <person name="Nielsen K.F."/>
            <person name="Lyhne E.K."/>
            <person name="Kogle M.E."/>
            <person name="Kuo A."/>
            <person name="Riley R."/>
            <person name="Clum A."/>
            <person name="Nolan M."/>
            <person name="Lipzen A."/>
            <person name="Salamov A."/>
            <person name="Henrissat B."/>
            <person name="Wiebenga A."/>
            <person name="De Vries R.P."/>
            <person name="Grigoriev I.V."/>
            <person name="Mortensen U.H."/>
            <person name="Andersen M.R."/>
            <person name="Baker S.E."/>
        </authorList>
    </citation>
    <scope>NUCLEOTIDE SEQUENCE [LARGE SCALE GENOMIC DNA]</scope>
    <source>
        <strain evidence="1 2">CBS 117.55</strain>
    </source>
</reference>
<proteinExistence type="predicted"/>
<evidence type="ECO:0000313" key="2">
    <source>
        <dbReference type="Proteomes" id="UP000247233"/>
    </source>
</evidence>
<dbReference type="Proteomes" id="UP000247233">
    <property type="component" value="Unassembled WGS sequence"/>
</dbReference>
<dbReference type="GeneID" id="37070993"/>
<comment type="caution">
    <text evidence="1">The sequence shown here is derived from an EMBL/GenBank/DDBJ whole genome shotgun (WGS) entry which is preliminary data.</text>
</comment>
<gene>
    <name evidence="1" type="ORF">BO70DRAFT_82825</name>
</gene>
<dbReference type="EMBL" id="MSFL01000002">
    <property type="protein sequence ID" value="PWY91000.1"/>
    <property type="molecule type" value="Genomic_DNA"/>
</dbReference>
<dbReference type="VEuPathDB" id="FungiDB:BO70DRAFT_82825"/>